<dbReference type="OrthoDB" id="30179at2759"/>
<name>A5E1B6_LODEL</name>
<protein>
    <submittedName>
        <fullName evidence="2">Uncharacterized protein</fullName>
    </submittedName>
</protein>
<feature type="compositionally biased region" description="Acidic residues" evidence="1">
    <location>
        <begin position="228"/>
        <end position="244"/>
    </location>
</feature>
<gene>
    <name evidence="2" type="ORF">LELG_03403</name>
</gene>
<feature type="compositionally biased region" description="Low complexity" evidence="1">
    <location>
        <begin position="260"/>
        <end position="273"/>
    </location>
</feature>
<dbReference type="GO" id="GO:0000398">
    <property type="term" value="P:mRNA splicing, via spliceosome"/>
    <property type="evidence" value="ECO:0007669"/>
    <property type="project" value="InterPro"/>
</dbReference>
<evidence type="ECO:0000256" key="1">
    <source>
        <dbReference type="SAM" id="MobiDB-lite"/>
    </source>
</evidence>
<keyword evidence="3" id="KW-1185">Reference proteome</keyword>
<reference evidence="2 3" key="1">
    <citation type="journal article" date="2009" name="Nature">
        <title>Evolution of pathogenicity and sexual reproduction in eight Candida genomes.</title>
        <authorList>
            <person name="Butler G."/>
            <person name="Rasmussen M.D."/>
            <person name="Lin M.F."/>
            <person name="Santos M.A."/>
            <person name="Sakthikumar S."/>
            <person name="Munro C.A."/>
            <person name="Rheinbay E."/>
            <person name="Grabherr M."/>
            <person name="Forche A."/>
            <person name="Reedy J.L."/>
            <person name="Agrafioti I."/>
            <person name="Arnaud M.B."/>
            <person name="Bates S."/>
            <person name="Brown A.J."/>
            <person name="Brunke S."/>
            <person name="Costanzo M.C."/>
            <person name="Fitzpatrick D.A."/>
            <person name="de Groot P.W."/>
            <person name="Harris D."/>
            <person name="Hoyer L.L."/>
            <person name="Hube B."/>
            <person name="Klis F.M."/>
            <person name="Kodira C."/>
            <person name="Lennard N."/>
            <person name="Logue M.E."/>
            <person name="Martin R."/>
            <person name="Neiman A.M."/>
            <person name="Nikolaou E."/>
            <person name="Quail M.A."/>
            <person name="Quinn J."/>
            <person name="Santos M.C."/>
            <person name="Schmitzberger F.F."/>
            <person name="Sherlock G."/>
            <person name="Shah P."/>
            <person name="Silverstein K.A."/>
            <person name="Skrzypek M.S."/>
            <person name="Soll D."/>
            <person name="Staggs R."/>
            <person name="Stansfield I."/>
            <person name="Stumpf M.P."/>
            <person name="Sudbery P.E."/>
            <person name="Srikantha T."/>
            <person name="Zeng Q."/>
            <person name="Berman J."/>
            <person name="Berriman M."/>
            <person name="Heitman J."/>
            <person name="Gow N.A."/>
            <person name="Lorenz M.C."/>
            <person name="Birren B.W."/>
            <person name="Kellis M."/>
            <person name="Cuomo C.A."/>
        </authorList>
    </citation>
    <scope>NUCLEOTIDE SEQUENCE [LARGE SCALE GENOMIC DNA]</scope>
    <source>
        <strain evidence="3">ATCC 11503 / BCRC 21390 / CBS 2605 / JCM 1781 / NBRC 1676 / NRRL YB-4239</strain>
    </source>
</reference>
<dbReference type="EMBL" id="CH981527">
    <property type="protein sequence ID" value="EDK45224.1"/>
    <property type="molecule type" value="Genomic_DNA"/>
</dbReference>
<feature type="region of interest" description="Disordered" evidence="1">
    <location>
        <begin position="132"/>
        <end position="174"/>
    </location>
</feature>
<proteinExistence type="predicted"/>
<sequence length="328" mass="36983">MTTNHRPTLEGKKGKRISIHGSIVHARALPQQQNLKYRKDIPKGTFTRAVQELKQDSKQATVESGSLRKADATLPLNNFGALVDYESDDDDDNDNDNDDNVEEVKKDKREGDNGVSGYKGLGLQEKHVNIGKANGGQETSTLGGLLKNRLPKTETGTVERNGLEKDADDKNGESQFHHSVENLSKSHMISKSSNDNQNDDHVDKKIKLDVHQDLYKAGLDEKENIREQEEEDEEEEEEEEEEETAALIAELNKLKEEKNTLSTSGKEMSSSTSIVKANFHPNQSTKTSDWRNTAFKFNKTKTRVDRNGYTTNALESRSHQDFMSQYFK</sequence>
<evidence type="ECO:0000313" key="3">
    <source>
        <dbReference type="Proteomes" id="UP000001996"/>
    </source>
</evidence>
<feature type="region of interest" description="Disordered" evidence="1">
    <location>
        <begin position="218"/>
        <end position="292"/>
    </location>
</feature>
<feature type="compositionally biased region" description="Basic and acidic residues" evidence="1">
    <location>
        <begin position="218"/>
        <end position="227"/>
    </location>
</feature>
<accession>A5E1B6</accession>
<feature type="region of interest" description="Disordered" evidence="1">
    <location>
        <begin position="82"/>
        <end position="120"/>
    </location>
</feature>
<evidence type="ECO:0000313" key="2">
    <source>
        <dbReference type="EMBL" id="EDK45224.1"/>
    </source>
</evidence>
<dbReference type="HOGENOM" id="CLU_847502_0_0_1"/>
<feature type="compositionally biased region" description="Polar residues" evidence="1">
    <location>
        <begin position="280"/>
        <end position="291"/>
    </location>
</feature>
<dbReference type="InParanoid" id="A5E1B6"/>
<dbReference type="Pfam" id="PF04889">
    <property type="entry name" value="Cwf_Cwc_15"/>
    <property type="match status" value="1"/>
</dbReference>
<dbReference type="VEuPathDB" id="FungiDB:LELG_03403"/>
<feature type="compositionally biased region" description="Basic and acidic residues" evidence="1">
    <location>
        <begin position="102"/>
        <end position="112"/>
    </location>
</feature>
<feature type="compositionally biased region" description="Acidic residues" evidence="1">
    <location>
        <begin position="85"/>
        <end position="101"/>
    </location>
</feature>
<dbReference type="AlphaFoldDB" id="A5E1B6"/>
<dbReference type="GeneID" id="5232260"/>
<dbReference type="GO" id="GO:0005681">
    <property type="term" value="C:spliceosomal complex"/>
    <property type="evidence" value="ECO:0007669"/>
    <property type="project" value="InterPro"/>
</dbReference>
<feature type="region of interest" description="Disordered" evidence="1">
    <location>
        <begin position="308"/>
        <end position="328"/>
    </location>
</feature>
<dbReference type="Proteomes" id="UP000001996">
    <property type="component" value="Unassembled WGS sequence"/>
</dbReference>
<dbReference type="KEGG" id="lel:PVL30_002899"/>
<organism evidence="2 3">
    <name type="scientific">Lodderomyces elongisporus (strain ATCC 11503 / CBS 2605 / JCM 1781 / NBRC 1676 / NRRL YB-4239)</name>
    <name type="common">Yeast</name>
    <name type="synonym">Saccharomyces elongisporus</name>
    <dbReference type="NCBI Taxonomy" id="379508"/>
    <lineage>
        <taxon>Eukaryota</taxon>
        <taxon>Fungi</taxon>
        <taxon>Dikarya</taxon>
        <taxon>Ascomycota</taxon>
        <taxon>Saccharomycotina</taxon>
        <taxon>Pichiomycetes</taxon>
        <taxon>Debaryomycetaceae</taxon>
        <taxon>Candida/Lodderomyces clade</taxon>
        <taxon>Lodderomyces</taxon>
    </lineage>
</organism>
<feature type="compositionally biased region" description="Basic and acidic residues" evidence="1">
    <location>
        <begin position="161"/>
        <end position="174"/>
    </location>
</feature>
<dbReference type="InterPro" id="IPR006973">
    <property type="entry name" value="Cwf_Cwc_15"/>
</dbReference>